<reference evidence="3" key="1">
    <citation type="submission" date="2016-10" db="EMBL/GenBank/DDBJ databases">
        <authorList>
            <person name="Varghese N."/>
            <person name="Submissions S."/>
        </authorList>
    </citation>
    <scope>NUCLEOTIDE SEQUENCE [LARGE SCALE GENOMIC DNA]</scope>
    <source>
        <strain evidence="3">DSM 46838</strain>
    </source>
</reference>
<organism evidence="2 3">
    <name type="scientific">Blastococcus tunisiensis</name>
    <dbReference type="NCBI Taxonomy" id="1798228"/>
    <lineage>
        <taxon>Bacteria</taxon>
        <taxon>Bacillati</taxon>
        <taxon>Actinomycetota</taxon>
        <taxon>Actinomycetes</taxon>
        <taxon>Geodermatophilales</taxon>
        <taxon>Geodermatophilaceae</taxon>
        <taxon>Blastococcus</taxon>
    </lineage>
</organism>
<dbReference type="Proteomes" id="UP000198589">
    <property type="component" value="Unassembled WGS sequence"/>
</dbReference>
<sequence length="165" mass="17512">MTSDLAPPVARPQPPRPRALRLSAGFWFAACLAGVIALVATMLDGDALRADLTATATADNPSSSLATIEDGVRITILVVLGAVTLLVVSTLVWTVLLLRRRSWARWALLVTGVLTLFAVDVAQSLVAGGGRVDRIAFVAQAGLVALGLITLWARSTRTWLRARET</sequence>
<proteinExistence type="predicted"/>
<keyword evidence="1" id="KW-1133">Transmembrane helix</keyword>
<feature type="transmembrane region" description="Helical" evidence="1">
    <location>
        <begin position="74"/>
        <end position="96"/>
    </location>
</feature>
<dbReference type="AlphaFoldDB" id="A0A1I2FGV4"/>
<evidence type="ECO:0000313" key="2">
    <source>
        <dbReference type="EMBL" id="SFF04495.1"/>
    </source>
</evidence>
<evidence type="ECO:0000256" key="1">
    <source>
        <dbReference type="SAM" id="Phobius"/>
    </source>
</evidence>
<dbReference type="EMBL" id="FOND01000008">
    <property type="protein sequence ID" value="SFF04495.1"/>
    <property type="molecule type" value="Genomic_DNA"/>
</dbReference>
<feature type="transmembrane region" description="Helical" evidence="1">
    <location>
        <begin position="135"/>
        <end position="153"/>
    </location>
</feature>
<keyword evidence="1" id="KW-0472">Membrane</keyword>
<keyword evidence="1" id="KW-0812">Transmembrane</keyword>
<accession>A0A1I2FGV4</accession>
<keyword evidence="3" id="KW-1185">Reference proteome</keyword>
<gene>
    <name evidence="2" type="ORF">SAMN05216574_108104</name>
</gene>
<feature type="transmembrane region" description="Helical" evidence="1">
    <location>
        <begin position="20"/>
        <end position="43"/>
    </location>
</feature>
<protein>
    <submittedName>
        <fullName evidence="2">Uncharacterized protein</fullName>
    </submittedName>
</protein>
<feature type="transmembrane region" description="Helical" evidence="1">
    <location>
        <begin position="103"/>
        <end position="123"/>
    </location>
</feature>
<evidence type="ECO:0000313" key="3">
    <source>
        <dbReference type="Proteomes" id="UP000198589"/>
    </source>
</evidence>
<name>A0A1I2FGV4_9ACTN</name>